<reference evidence="1" key="1">
    <citation type="submission" date="2012-12" db="EMBL/GenBank/DDBJ databases">
        <authorList>
            <person name="Lang B.F."/>
        </authorList>
    </citation>
    <scope>NUCLEOTIDE SEQUENCE</scope>
</reference>
<geneLocation type="mitochondrion" evidence="1"/>
<proteinExistence type="predicted"/>
<evidence type="ECO:0000313" key="1">
    <source>
        <dbReference type="EMBL" id="AGE14653.1"/>
    </source>
</evidence>
<dbReference type="RefSeq" id="YP_007475440.1">
    <property type="nucleotide sequence ID" value="NC_020354.1"/>
</dbReference>
<organism evidence="1">
    <name type="scientific">Microbotryum cf. violaceum BFL-2013</name>
    <dbReference type="NCBI Taxonomy" id="1288119"/>
    <lineage>
        <taxon>Eukaryota</taxon>
        <taxon>Fungi</taxon>
        <taxon>Dikarya</taxon>
        <taxon>Basidiomycota</taxon>
        <taxon>Pucciniomycotina</taxon>
        <taxon>Microbotryomycetes</taxon>
        <taxon>Microbotryales</taxon>
        <taxon>Microbotryaceae</taxon>
        <taxon>Microbotryum</taxon>
    </lineage>
</organism>
<dbReference type="GeneID" id="14658542"/>
<name>M1GLD9_9BASI</name>
<accession>M1GLD9</accession>
<sequence length="191" mass="21959">MFVIAPQCFYSICSAVLESESFLEHPLFVTLFEPVKTMWDMLLPSMIYADAETTWEKVHPSFTILKEDNTVGGSVIRELYNNFFVQLGEYLPIVLTDRGAESCKEMSLMLNRLSESQDFHGDVQLFHYLASTVDAWYTLNFDITSPTIQPFNSYSLPLKTKAVPNDFNSGVYGFFLDSPRQGYRARFSYFL</sequence>
<dbReference type="EMBL" id="KC285587">
    <property type="protein sequence ID" value="AGE14653.1"/>
    <property type="molecule type" value="Genomic_DNA"/>
</dbReference>
<keyword evidence="1" id="KW-0496">Mitochondrion</keyword>
<gene>
    <name evidence="1" type="primary">orf191</name>
</gene>
<protein>
    <submittedName>
        <fullName evidence="1">Uncharacterized protein</fullName>
    </submittedName>
</protein>
<dbReference type="AlphaFoldDB" id="M1GLD9"/>